<evidence type="ECO:0000313" key="1">
    <source>
        <dbReference type="EMBL" id="OTF82389.1"/>
    </source>
</evidence>
<dbReference type="SUPFAM" id="SSF56219">
    <property type="entry name" value="DNase I-like"/>
    <property type="match status" value="1"/>
</dbReference>
<proteinExistence type="predicted"/>
<dbReference type="AlphaFoldDB" id="A0A1Y3BN35"/>
<organism evidence="1 2">
    <name type="scientific">Euroglyphus maynei</name>
    <name type="common">Mayne's house dust mite</name>
    <dbReference type="NCBI Taxonomy" id="6958"/>
    <lineage>
        <taxon>Eukaryota</taxon>
        <taxon>Metazoa</taxon>
        <taxon>Ecdysozoa</taxon>
        <taxon>Arthropoda</taxon>
        <taxon>Chelicerata</taxon>
        <taxon>Arachnida</taxon>
        <taxon>Acari</taxon>
        <taxon>Acariformes</taxon>
        <taxon>Sarcoptiformes</taxon>
        <taxon>Astigmata</taxon>
        <taxon>Psoroptidia</taxon>
        <taxon>Analgoidea</taxon>
        <taxon>Pyroglyphidae</taxon>
        <taxon>Pyroglyphinae</taxon>
        <taxon>Euroglyphus</taxon>
    </lineage>
</organism>
<protein>
    <submittedName>
        <fullName evidence="1">Uncharacterized protein</fullName>
    </submittedName>
</protein>
<evidence type="ECO:0000313" key="2">
    <source>
        <dbReference type="Proteomes" id="UP000194236"/>
    </source>
</evidence>
<gene>
    <name evidence="1" type="ORF">BLA29_010964</name>
</gene>
<dbReference type="Gene3D" id="3.60.10.10">
    <property type="entry name" value="Endonuclease/exonuclease/phosphatase"/>
    <property type="match status" value="1"/>
</dbReference>
<sequence length="130" mass="15500">MNCKKPNRISEFDSKESKKREQDLIDSGNYLSIYFVTWNVASKEPRGSMAELFGFYHHIYDAYVIVLEEMPMKTYLFIDGWRTSMEQLFQQIGFVLLRKESAILTGVFLFVRRQDIYRYSYVQVRNVLLV</sequence>
<accession>A0A1Y3BN35</accession>
<keyword evidence="2" id="KW-1185">Reference proteome</keyword>
<name>A0A1Y3BN35_EURMA</name>
<reference evidence="1 2" key="1">
    <citation type="submission" date="2017-03" db="EMBL/GenBank/DDBJ databases">
        <title>Genome Survey of Euroglyphus maynei.</title>
        <authorList>
            <person name="Arlian L.G."/>
            <person name="Morgan M.S."/>
            <person name="Rider S.D."/>
        </authorList>
    </citation>
    <scope>NUCLEOTIDE SEQUENCE [LARGE SCALE GENOMIC DNA]</scope>
    <source>
        <strain evidence="1">Arlian Lab</strain>
        <tissue evidence="1">Whole body</tissue>
    </source>
</reference>
<comment type="caution">
    <text evidence="1">The sequence shown here is derived from an EMBL/GenBank/DDBJ whole genome shotgun (WGS) entry which is preliminary data.</text>
</comment>
<dbReference type="EMBL" id="MUJZ01008679">
    <property type="protein sequence ID" value="OTF82389.1"/>
    <property type="molecule type" value="Genomic_DNA"/>
</dbReference>
<dbReference type="Proteomes" id="UP000194236">
    <property type="component" value="Unassembled WGS sequence"/>
</dbReference>
<dbReference type="InterPro" id="IPR036691">
    <property type="entry name" value="Endo/exonu/phosph_ase_sf"/>
</dbReference>